<name>A0ABM5QFR4_STRIN</name>
<keyword evidence="1" id="KW-0689">Ribosomal protein</keyword>
<organism evidence="1 2">
    <name type="scientific">Streptococcus iniae</name>
    <name type="common">Streptococcus shiloi</name>
    <dbReference type="NCBI Taxonomy" id="1346"/>
    <lineage>
        <taxon>Bacteria</taxon>
        <taxon>Bacillati</taxon>
        <taxon>Bacillota</taxon>
        <taxon>Bacilli</taxon>
        <taxon>Lactobacillales</taxon>
        <taxon>Streptococcaceae</taxon>
        <taxon>Streptococcus</taxon>
    </lineage>
</organism>
<reference evidence="1 2" key="1">
    <citation type="journal article" date="2014" name="Genome Announc.">
        <title>Complete Genome Sequence of a Virulent Strain, Streptococcus iniae ISET0901, Isolated from Diseased Tilapia.</title>
        <authorList>
            <person name="Pridgeon J.W."/>
            <person name="Zhang D."/>
            <person name="Zhang L."/>
        </authorList>
    </citation>
    <scope>NUCLEOTIDE SEQUENCE [LARGE SCALE GENOMIC DNA]</scope>
    <source>
        <strain evidence="1 2">ISET0901</strain>
    </source>
</reference>
<protein>
    <submittedName>
        <fullName evidence="1">30S ribosomal protein S19</fullName>
    </submittedName>
</protein>
<evidence type="ECO:0000313" key="1">
    <source>
        <dbReference type="EMBL" id="AHY15207.1"/>
    </source>
</evidence>
<dbReference type="EMBL" id="CP007586">
    <property type="protein sequence ID" value="AHY15207.1"/>
    <property type="molecule type" value="Genomic_DNA"/>
</dbReference>
<dbReference type="Proteomes" id="UP000025245">
    <property type="component" value="Chromosome"/>
</dbReference>
<keyword evidence="1" id="KW-0687">Ribonucleoprotein</keyword>
<keyword evidence="2" id="KW-1185">Reference proteome</keyword>
<sequence length="43" mass="5022">MKKLKKLPFVGLKSTKRLHLPPIGSGKNHPVTIELHYRFIREL</sequence>
<accession>A0ABM5QFR4</accession>
<proteinExistence type="predicted"/>
<dbReference type="GO" id="GO:0005840">
    <property type="term" value="C:ribosome"/>
    <property type="evidence" value="ECO:0007669"/>
    <property type="project" value="UniProtKB-KW"/>
</dbReference>
<gene>
    <name evidence="1" type="ORF">DQ08_01625</name>
</gene>
<evidence type="ECO:0000313" key="2">
    <source>
        <dbReference type="Proteomes" id="UP000025245"/>
    </source>
</evidence>